<keyword evidence="5" id="KW-0677">Repeat</keyword>
<dbReference type="InterPro" id="IPR011333">
    <property type="entry name" value="SKP1/BTB/POZ_sf"/>
</dbReference>
<dbReference type="Pfam" id="PF00651">
    <property type="entry name" value="BTB"/>
    <property type="match status" value="1"/>
</dbReference>
<keyword evidence="4" id="KW-0479">Metal-binding</keyword>
<dbReference type="InterPro" id="IPR028097">
    <property type="entry name" value="FAM91_C_dom"/>
</dbReference>
<feature type="domain" description="C2H2-type" evidence="15">
    <location>
        <begin position="444"/>
        <end position="472"/>
    </location>
</feature>
<dbReference type="PANTHER" id="PTHR28441">
    <property type="entry name" value="PROTEIN FAM91A1"/>
    <property type="match status" value="1"/>
</dbReference>
<gene>
    <name evidence="16" type="ORF">GCK32_006154</name>
</gene>
<dbReference type="SMART" id="SM00355">
    <property type="entry name" value="ZnF_C2H2"/>
    <property type="match status" value="4"/>
</dbReference>
<keyword evidence="9" id="KW-0238">DNA-binding</keyword>
<keyword evidence="7" id="KW-0862">Zinc</keyword>
<comment type="subcellular location">
    <subcellularLocation>
        <location evidence="1">Nucleus</location>
    </subcellularLocation>
</comment>
<evidence type="ECO:0000313" key="17">
    <source>
        <dbReference type="Proteomes" id="UP001331761"/>
    </source>
</evidence>
<dbReference type="CDD" id="cd18186">
    <property type="entry name" value="BTB_POZ_ZBTB_KLHL-like"/>
    <property type="match status" value="1"/>
</dbReference>
<keyword evidence="17" id="KW-1185">Reference proteome</keyword>
<dbReference type="InterPro" id="IPR036236">
    <property type="entry name" value="Znf_C2H2_sf"/>
</dbReference>
<keyword evidence="6 12" id="KW-0863">Zinc-finger</keyword>
<dbReference type="PANTHER" id="PTHR28441:SF2">
    <property type="entry name" value="PROTEIN FAM91A1"/>
    <property type="match status" value="1"/>
</dbReference>
<evidence type="ECO:0000256" key="3">
    <source>
        <dbReference type="ARBA" id="ARBA00010319"/>
    </source>
</evidence>
<comment type="caution">
    <text evidence="16">The sequence shown here is derived from an EMBL/GenBank/DDBJ whole genome shotgun (WGS) entry which is preliminary data.</text>
</comment>
<comment type="similarity">
    <text evidence="3">Belongs to the FAM91 family.</text>
</comment>
<evidence type="ECO:0000256" key="8">
    <source>
        <dbReference type="ARBA" id="ARBA00023015"/>
    </source>
</evidence>
<feature type="compositionally biased region" description="Low complexity" evidence="13">
    <location>
        <begin position="935"/>
        <end position="948"/>
    </location>
</feature>
<dbReference type="GO" id="GO:0008270">
    <property type="term" value="F:zinc ion binding"/>
    <property type="evidence" value="ECO:0007669"/>
    <property type="project" value="UniProtKB-KW"/>
</dbReference>
<protein>
    <submittedName>
        <fullName evidence="16">Histidine-rich glycoprotein</fullName>
    </submittedName>
</protein>
<evidence type="ECO:0000256" key="2">
    <source>
        <dbReference type="ARBA" id="ARBA00006991"/>
    </source>
</evidence>
<dbReference type="Proteomes" id="UP001331761">
    <property type="component" value="Unassembled WGS sequence"/>
</dbReference>
<evidence type="ECO:0000259" key="15">
    <source>
        <dbReference type="PROSITE" id="PS50157"/>
    </source>
</evidence>
<organism evidence="16 17">
    <name type="scientific">Trichostrongylus colubriformis</name>
    <name type="common">Black scour worm</name>
    <dbReference type="NCBI Taxonomy" id="6319"/>
    <lineage>
        <taxon>Eukaryota</taxon>
        <taxon>Metazoa</taxon>
        <taxon>Ecdysozoa</taxon>
        <taxon>Nematoda</taxon>
        <taxon>Chromadorea</taxon>
        <taxon>Rhabditida</taxon>
        <taxon>Rhabditina</taxon>
        <taxon>Rhabditomorpha</taxon>
        <taxon>Strongyloidea</taxon>
        <taxon>Trichostrongylidae</taxon>
        <taxon>Trichostrongylus</taxon>
    </lineage>
</organism>
<feature type="domain" description="BTB" evidence="14">
    <location>
        <begin position="176"/>
        <end position="247"/>
    </location>
</feature>
<evidence type="ECO:0000256" key="9">
    <source>
        <dbReference type="ARBA" id="ARBA00023125"/>
    </source>
</evidence>
<comment type="similarity">
    <text evidence="2">Belongs to the krueppel C2H2-type zinc-finger protein family.</text>
</comment>
<keyword evidence="8" id="KW-0805">Transcription regulation</keyword>
<evidence type="ECO:0000259" key="14">
    <source>
        <dbReference type="PROSITE" id="PS50097"/>
    </source>
</evidence>
<keyword evidence="11" id="KW-0539">Nucleus</keyword>
<accession>A0AAN8FJU2</accession>
<dbReference type="FunFam" id="3.30.160.60:FF:000100">
    <property type="entry name" value="Zinc finger 45-like"/>
    <property type="match status" value="1"/>
</dbReference>
<proteinExistence type="inferred from homology"/>
<evidence type="ECO:0000256" key="6">
    <source>
        <dbReference type="ARBA" id="ARBA00022771"/>
    </source>
</evidence>
<evidence type="ECO:0000256" key="12">
    <source>
        <dbReference type="PROSITE-ProRule" id="PRU00042"/>
    </source>
</evidence>
<dbReference type="InterPro" id="IPR013087">
    <property type="entry name" value="Znf_C2H2_type"/>
</dbReference>
<dbReference type="GO" id="GO:0003677">
    <property type="term" value="F:DNA binding"/>
    <property type="evidence" value="ECO:0007669"/>
    <property type="project" value="UniProtKB-KW"/>
</dbReference>
<dbReference type="PROSITE" id="PS50097">
    <property type="entry name" value="BTB"/>
    <property type="match status" value="1"/>
</dbReference>
<dbReference type="GO" id="GO:0005634">
    <property type="term" value="C:nucleus"/>
    <property type="evidence" value="ECO:0007669"/>
    <property type="project" value="UniProtKB-SubCell"/>
</dbReference>
<evidence type="ECO:0000256" key="1">
    <source>
        <dbReference type="ARBA" id="ARBA00004123"/>
    </source>
</evidence>
<feature type="compositionally biased region" description="Polar residues" evidence="13">
    <location>
        <begin position="294"/>
        <end position="311"/>
    </location>
</feature>
<reference evidence="16 17" key="1">
    <citation type="submission" date="2019-10" db="EMBL/GenBank/DDBJ databases">
        <title>Assembly and Annotation for the nematode Trichostrongylus colubriformis.</title>
        <authorList>
            <person name="Martin J."/>
        </authorList>
    </citation>
    <scope>NUCLEOTIDE SEQUENCE [LARGE SCALE GENOMIC DNA]</scope>
    <source>
        <strain evidence="16">G859</strain>
        <tissue evidence="16">Whole worm</tissue>
    </source>
</reference>
<dbReference type="Pfam" id="PF00096">
    <property type="entry name" value="zf-C2H2"/>
    <property type="match status" value="2"/>
</dbReference>
<evidence type="ECO:0000256" key="5">
    <source>
        <dbReference type="ARBA" id="ARBA00022737"/>
    </source>
</evidence>
<dbReference type="InterPro" id="IPR039199">
    <property type="entry name" value="FAM91"/>
</dbReference>
<feature type="region of interest" description="Disordered" evidence="13">
    <location>
        <begin position="294"/>
        <end position="313"/>
    </location>
</feature>
<evidence type="ECO:0000313" key="16">
    <source>
        <dbReference type="EMBL" id="KAK5980107.1"/>
    </source>
</evidence>
<feature type="domain" description="C2H2-type" evidence="15">
    <location>
        <begin position="473"/>
        <end position="500"/>
    </location>
</feature>
<dbReference type="Gene3D" id="3.30.710.10">
    <property type="entry name" value="Potassium Channel Kv1.1, Chain A"/>
    <property type="match status" value="2"/>
</dbReference>
<feature type="region of interest" description="Disordered" evidence="13">
    <location>
        <begin position="929"/>
        <end position="948"/>
    </location>
</feature>
<dbReference type="FunFam" id="3.30.160.60:FF:002343">
    <property type="entry name" value="Zinc finger protein 33A"/>
    <property type="match status" value="1"/>
</dbReference>
<dbReference type="SUPFAM" id="SSF57667">
    <property type="entry name" value="beta-beta-alpha zinc fingers"/>
    <property type="match status" value="2"/>
</dbReference>
<feature type="domain" description="C2H2-type" evidence="15">
    <location>
        <begin position="501"/>
        <end position="529"/>
    </location>
</feature>
<feature type="compositionally biased region" description="Basic and acidic residues" evidence="13">
    <location>
        <begin position="8"/>
        <end position="27"/>
    </location>
</feature>
<dbReference type="PROSITE" id="PS00028">
    <property type="entry name" value="ZINC_FINGER_C2H2_1"/>
    <property type="match status" value="2"/>
</dbReference>
<keyword evidence="10" id="KW-0804">Transcription</keyword>
<feature type="region of interest" description="Disordered" evidence="13">
    <location>
        <begin position="1"/>
        <end position="29"/>
    </location>
</feature>
<name>A0AAN8FJU2_TRICO</name>
<dbReference type="InterPro" id="IPR028091">
    <property type="entry name" value="FAM91_N_dom"/>
</dbReference>
<dbReference type="SUPFAM" id="SSF54695">
    <property type="entry name" value="POZ domain"/>
    <property type="match status" value="1"/>
</dbReference>
<evidence type="ECO:0000256" key="13">
    <source>
        <dbReference type="SAM" id="MobiDB-lite"/>
    </source>
</evidence>
<dbReference type="Gene3D" id="3.30.160.60">
    <property type="entry name" value="Classic Zinc Finger"/>
    <property type="match status" value="3"/>
</dbReference>
<dbReference type="InterPro" id="IPR000210">
    <property type="entry name" value="BTB/POZ_dom"/>
</dbReference>
<evidence type="ECO:0000256" key="4">
    <source>
        <dbReference type="ARBA" id="ARBA00022723"/>
    </source>
</evidence>
<dbReference type="Pfam" id="PF14648">
    <property type="entry name" value="FAM91_C"/>
    <property type="match status" value="1"/>
</dbReference>
<evidence type="ECO:0000256" key="11">
    <source>
        <dbReference type="ARBA" id="ARBA00023242"/>
    </source>
</evidence>
<dbReference type="EMBL" id="WIXE01007831">
    <property type="protein sequence ID" value="KAK5980107.1"/>
    <property type="molecule type" value="Genomic_DNA"/>
</dbReference>
<dbReference type="FunFam" id="3.30.160.60:FF:000075">
    <property type="entry name" value="Putative zinc finger protein 536"/>
    <property type="match status" value="1"/>
</dbReference>
<dbReference type="PROSITE" id="PS50157">
    <property type="entry name" value="ZINC_FINGER_C2H2_2"/>
    <property type="match status" value="3"/>
</dbReference>
<evidence type="ECO:0000256" key="10">
    <source>
        <dbReference type="ARBA" id="ARBA00023163"/>
    </source>
</evidence>
<evidence type="ECO:0000256" key="7">
    <source>
        <dbReference type="ARBA" id="ARBA00022833"/>
    </source>
</evidence>
<sequence length="1357" mass="152758">MDVAGPWNREDDKVHSSEHRGQDHADYVDDDLPYTSEEHALITFKYIANENGRCLDLIFENGDKTIARSNRLLVAAFSTNIEQALLKAPNGMVTLNFDPAATGISEETLVQVLDYMYTGSCKFSQELKHAAAFLGCEALVELLSSSNEDGCDLHDEWHEIRFQEQLARFRKEAKFLDCNITTERLAIIQCHRLVMCAHSAHLETALMGTLNSGIVTLRIDSRSVHISTENMKTLVDFAYTGILDVGRRRFRMLRVSAFELSMNRLVELVDHYARKLADEEEETNQYGIYGMNFSSPTEESAPGNTANSQEFQRGERIDSNKLSGISTPLVCCPEDITAQAADDYDSIYEEYVMGPRRGRKTAVRMHRNNYQPVVVRGTTVVPVSDGNNGDATVPAVTMSFLHENERRTSAIDSFGYGLPEIVGASDVTVPLIVGDQRAMMEKPFKCPYCDHRSKEKGGLEKHIRSIHTGEAPYKCKYCNHSFKVQSNLVRHIRAHTGEKPYACKKCGISYADKKNVDAHVFREHLKMRELECVAPGCTARFWRHDRFAYHCLKHHECGKTEDQRSDVVPESMDVDSCIRENIIWQKLPEDIRVLLGNSQREYDKLVLEYSIKNQLRYKGNLVRHVKKSEETYYDMIIKYSESHLMLYPYHLADIIVKELRITPFNYYINIITDMIQSEKSYDSLPNFTAADAVRLLGIGRNQYIDLMNQNRSNRKFLRRNRPLRELLPQKPAKSVVEPWWIVCAGSVLEADIKLLTEDERRVLDSILDEGPQQAGFLPVPVVQLLLDRGLIYLDVPVEEYDYVYVAPLDGFVMNRVLGDYFETLLYKIFVAIDDQTTVKEMAEMLHIDFHLVANAISVFCRLGFAKKRVTGMETARLHYSWAQLISIPNSPTQDDMVTSVSGDLGELSASLASPLGDDDDEDQATNLSNYSLKDSVSSQPSSEVPSSSGRTAFLFDSSLAAFLMMGNLSTSLKGHAVTLFEVGKLADEQMRDFLEHLECVNRFAEGEAQRYSEHAVALLDILRNLRKGREVDMLRGESLLSLDTQSRIRVLAKSYGIVVSMAPLSCDACTVPASSLPFIGPPIPEACSPWLRLAIYKATGSGPASAYIPKGTRLSSLPSLISRASRLLVSSSNHEPQHMPTYNALAALNEMLLTTPLFVQEYPHYSEEDELIYVPFPFEENESESDGAFSKHPAVQTLSSLIGLDWLCGYVVLVNQRVSRKFAANSTISNYENSIQKESPVVLKSLPNGFTYDDYVLLDCVFGIPLFNSPLNQAICSRMISKGILELNNRANIQFANRAVVDMITELLNTFNYGHIKSCFPSTEPRKSEVVPPITSIYYDPGKNLVYSSATISNAEQ</sequence>
<dbReference type="Pfam" id="PF14647">
    <property type="entry name" value="FAM91_N"/>
    <property type="match status" value="1"/>
</dbReference>